<dbReference type="InterPro" id="IPR029039">
    <property type="entry name" value="Flavoprotein-like_sf"/>
</dbReference>
<dbReference type="PROSITE" id="PS51257">
    <property type="entry name" value="PROKAR_LIPOPROTEIN"/>
    <property type="match status" value="1"/>
</dbReference>
<accession>A0A6N2SUL1</accession>
<dbReference type="EMBL" id="CACRSL010000003">
    <property type="protein sequence ID" value="VYS97323.1"/>
    <property type="molecule type" value="Genomic_DNA"/>
</dbReference>
<dbReference type="InterPro" id="IPR008254">
    <property type="entry name" value="Flavodoxin/NO_synth"/>
</dbReference>
<sequence>MKKVYCTLIAAVLSLSLAACGQLASSNQGQESSSTGSSTSSSSASSAPEQGEQPGELETAGGTLVVYFSASGNTEAVAETLADTLGADIFELVPEQPYTDDDLNWNNPDSRVNAEHEDPSHRTTIAGGIPDLSGYDTVLLGYPLWWREAPSIVWNFVENSDLAGKTVIPFCTSMSDGIGSSGDTLVEMAPGANWLKGQRFGENLDSAAVTQ</sequence>
<feature type="chain" id="PRO_5038513618" evidence="2">
    <location>
        <begin position="22"/>
        <end position="211"/>
    </location>
</feature>
<evidence type="ECO:0000256" key="2">
    <source>
        <dbReference type="SAM" id="SignalP"/>
    </source>
</evidence>
<dbReference type="PROSITE" id="PS50902">
    <property type="entry name" value="FLAVODOXIN_LIKE"/>
    <property type="match status" value="1"/>
</dbReference>
<dbReference type="AlphaFoldDB" id="A0A6N2SUL1"/>
<feature type="domain" description="Flavodoxin-like" evidence="3">
    <location>
        <begin position="63"/>
        <end position="211"/>
    </location>
</feature>
<reference evidence="4" key="1">
    <citation type="submission" date="2019-11" db="EMBL/GenBank/DDBJ databases">
        <authorList>
            <person name="Feng L."/>
        </authorList>
    </citation>
    <scope>NUCLEOTIDE SEQUENCE</scope>
    <source>
        <strain evidence="4">AundefinedLFYP135</strain>
    </source>
</reference>
<evidence type="ECO:0000313" key="4">
    <source>
        <dbReference type="EMBL" id="VYS97323.1"/>
    </source>
</evidence>
<evidence type="ECO:0000256" key="1">
    <source>
        <dbReference type="SAM" id="MobiDB-lite"/>
    </source>
</evidence>
<dbReference type="Gene3D" id="3.40.50.360">
    <property type="match status" value="1"/>
</dbReference>
<dbReference type="GO" id="GO:0010181">
    <property type="term" value="F:FMN binding"/>
    <property type="evidence" value="ECO:0007669"/>
    <property type="project" value="InterPro"/>
</dbReference>
<protein>
    <submittedName>
        <fullName evidence="4">Flavodoxin</fullName>
    </submittedName>
</protein>
<dbReference type="PANTHER" id="PTHR39201">
    <property type="entry name" value="EXPORTED PROTEIN-RELATED"/>
    <property type="match status" value="1"/>
</dbReference>
<dbReference type="GO" id="GO:0016651">
    <property type="term" value="F:oxidoreductase activity, acting on NAD(P)H"/>
    <property type="evidence" value="ECO:0007669"/>
    <property type="project" value="UniProtKB-ARBA"/>
</dbReference>
<name>A0A6N2SUL1_9FIRM</name>
<feature type="compositionally biased region" description="Low complexity" evidence="1">
    <location>
        <begin position="26"/>
        <end position="52"/>
    </location>
</feature>
<dbReference type="InterPro" id="IPR001226">
    <property type="entry name" value="Flavodoxin_CS"/>
</dbReference>
<dbReference type="PROSITE" id="PS00201">
    <property type="entry name" value="FLAVODOXIN"/>
    <property type="match status" value="1"/>
</dbReference>
<feature type="signal peptide" evidence="2">
    <location>
        <begin position="1"/>
        <end position="21"/>
    </location>
</feature>
<evidence type="ECO:0000259" key="3">
    <source>
        <dbReference type="PROSITE" id="PS50902"/>
    </source>
</evidence>
<feature type="region of interest" description="Disordered" evidence="1">
    <location>
        <begin position="26"/>
        <end position="56"/>
    </location>
</feature>
<proteinExistence type="predicted"/>
<dbReference type="SUPFAM" id="SSF52218">
    <property type="entry name" value="Flavoproteins"/>
    <property type="match status" value="1"/>
</dbReference>
<dbReference type="GO" id="GO:0009055">
    <property type="term" value="F:electron transfer activity"/>
    <property type="evidence" value="ECO:0007669"/>
    <property type="project" value="InterPro"/>
</dbReference>
<organism evidence="4">
    <name type="scientific">uncultured Anaerotruncus sp</name>
    <dbReference type="NCBI Taxonomy" id="905011"/>
    <lineage>
        <taxon>Bacteria</taxon>
        <taxon>Bacillati</taxon>
        <taxon>Bacillota</taxon>
        <taxon>Clostridia</taxon>
        <taxon>Eubacteriales</taxon>
        <taxon>Oscillospiraceae</taxon>
        <taxon>Anaerotruncus</taxon>
        <taxon>environmental samples</taxon>
    </lineage>
</organism>
<dbReference type="PANTHER" id="PTHR39201:SF1">
    <property type="entry name" value="FLAVODOXIN-LIKE DOMAIN-CONTAINING PROTEIN"/>
    <property type="match status" value="1"/>
</dbReference>
<gene>
    <name evidence="4" type="ORF">AULFYP135_01129</name>
</gene>
<dbReference type="Pfam" id="PF12682">
    <property type="entry name" value="Flavodoxin_4"/>
    <property type="match status" value="1"/>
</dbReference>
<keyword evidence="2" id="KW-0732">Signal</keyword>